<evidence type="ECO:0000259" key="4">
    <source>
        <dbReference type="Pfam" id="PF14368"/>
    </source>
</evidence>
<reference evidence="5" key="2">
    <citation type="submission" date="2021-02" db="EMBL/GenBank/DDBJ databases">
        <authorList>
            <person name="Kimball J.A."/>
            <person name="Haas M.W."/>
            <person name="Macchietto M."/>
            <person name="Kono T."/>
            <person name="Duquette J."/>
            <person name="Shao M."/>
        </authorList>
    </citation>
    <scope>NUCLEOTIDE SEQUENCE</scope>
    <source>
        <tissue evidence="5">Fresh leaf tissue</tissue>
    </source>
</reference>
<dbReference type="InterPro" id="IPR043325">
    <property type="entry name" value="LTSS"/>
</dbReference>
<dbReference type="Pfam" id="PF14368">
    <property type="entry name" value="LTP_2"/>
    <property type="match status" value="1"/>
</dbReference>
<dbReference type="AlphaFoldDB" id="A0A8J5TA29"/>
<dbReference type="CDD" id="cd00010">
    <property type="entry name" value="AAI_LTSS"/>
    <property type="match status" value="1"/>
</dbReference>
<comment type="similarity">
    <text evidence="1">Belongs to the plant LTP family.</text>
</comment>
<evidence type="ECO:0000256" key="2">
    <source>
        <dbReference type="SAM" id="MobiDB-lite"/>
    </source>
</evidence>
<reference evidence="5" key="1">
    <citation type="journal article" date="2021" name="bioRxiv">
        <title>Whole Genome Assembly and Annotation of Northern Wild Rice, Zizania palustris L., Supports a Whole Genome Duplication in the Zizania Genus.</title>
        <authorList>
            <person name="Haas M."/>
            <person name="Kono T."/>
            <person name="Macchietto M."/>
            <person name="Millas R."/>
            <person name="McGilp L."/>
            <person name="Shao M."/>
            <person name="Duquette J."/>
            <person name="Hirsch C.N."/>
            <person name="Kimball J."/>
        </authorList>
    </citation>
    <scope>NUCLEOTIDE SEQUENCE</scope>
    <source>
        <tissue evidence="5">Fresh leaf tissue</tissue>
    </source>
</reference>
<feature type="chain" id="PRO_5035303366" description="Bifunctional inhibitor/plant lipid transfer protein/seed storage helical domain-containing protein" evidence="3">
    <location>
        <begin position="26"/>
        <end position="192"/>
    </location>
</feature>
<comment type="caution">
    <text evidence="5">The sequence shown here is derived from an EMBL/GenBank/DDBJ whole genome shotgun (WGS) entry which is preliminary data.</text>
</comment>
<organism evidence="5 6">
    <name type="scientific">Zizania palustris</name>
    <name type="common">Northern wild rice</name>
    <dbReference type="NCBI Taxonomy" id="103762"/>
    <lineage>
        <taxon>Eukaryota</taxon>
        <taxon>Viridiplantae</taxon>
        <taxon>Streptophyta</taxon>
        <taxon>Embryophyta</taxon>
        <taxon>Tracheophyta</taxon>
        <taxon>Spermatophyta</taxon>
        <taxon>Magnoliopsida</taxon>
        <taxon>Liliopsida</taxon>
        <taxon>Poales</taxon>
        <taxon>Poaceae</taxon>
        <taxon>BOP clade</taxon>
        <taxon>Oryzoideae</taxon>
        <taxon>Oryzeae</taxon>
        <taxon>Zizaniinae</taxon>
        <taxon>Zizania</taxon>
    </lineage>
</organism>
<keyword evidence="3" id="KW-0732">Signal</keyword>
<evidence type="ECO:0000256" key="1">
    <source>
        <dbReference type="ARBA" id="ARBA00009748"/>
    </source>
</evidence>
<protein>
    <recommendedName>
        <fullName evidence="4">Bifunctional inhibitor/plant lipid transfer protein/seed storage helical domain-containing protein</fullName>
    </recommendedName>
</protein>
<dbReference type="OrthoDB" id="664243at2759"/>
<proteinExistence type="inferred from homology"/>
<accession>A0A8J5TA29</accession>
<name>A0A8J5TA29_ZIZPA</name>
<feature type="compositionally biased region" description="Low complexity" evidence="2">
    <location>
        <begin position="136"/>
        <end position="146"/>
    </location>
</feature>
<evidence type="ECO:0000313" key="6">
    <source>
        <dbReference type="Proteomes" id="UP000729402"/>
    </source>
</evidence>
<feature type="signal peptide" evidence="3">
    <location>
        <begin position="1"/>
        <end position="25"/>
    </location>
</feature>
<feature type="region of interest" description="Disordered" evidence="2">
    <location>
        <begin position="125"/>
        <end position="161"/>
    </location>
</feature>
<keyword evidence="6" id="KW-1185">Reference proteome</keyword>
<dbReference type="EMBL" id="JAAALK010000086">
    <property type="protein sequence ID" value="KAG8082259.1"/>
    <property type="molecule type" value="Genomic_DNA"/>
</dbReference>
<gene>
    <name evidence="5" type="ORF">GUJ93_ZPchr0014g46732</name>
</gene>
<evidence type="ECO:0000313" key="5">
    <source>
        <dbReference type="EMBL" id="KAG8082259.1"/>
    </source>
</evidence>
<dbReference type="InterPro" id="IPR016140">
    <property type="entry name" value="Bifunc_inhib/LTP/seed_store"/>
</dbReference>
<dbReference type="PANTHER" id="PTHR33044">
    <property type="entry name" value="BIFUNCTIONAL INHIBITOR/LIPID-TRANSFER PROTEIN/SEED STORAGE 2S ALBUMIN SUPERFAMILY PROTEIN-RELATED"/>
    <property type="match status" value="1"/>
</dbReference>
<feature type="domain" description="Bifunctional inhibitor/plant lipid transfer protein/seed storage helical" evidence="4">
    <location>
        <begin position="23"/>
        <end position="111"/>
    </location>
</feature>
<evidence type="ECO:0000256" key="3">
    <source>
        <dbReference type="SAM" id="SignalP"/>
    </source>
</evidence>
<dbReference type="Proteomes" id="UP000729402">
    <property type="component" value="Unassembled WGS sequence"/>
</dbReference>
<sequence length="192" mass="18997">MASAAVVSCAVVALLLVSIVPGAHPTTPAVESSCGAAELIRLLPCLPFAEGDVPAPSDTCCANLGSMVHDEPLCLCQALGPSSSGGFPVPVNVSRALQLTHLCRLDLPPAAAACAGIPPGGAAPSPPVNVPRSNASSSTVPSTPSTLPTPPPPPSTSRQMPEYSTGVKLIAGCAPVVAHGFLALVSALTLTL</sequence>